<evidence type="ECO:0000256" key="7">
    <source>
        <dbReference type="SAM" id="Phobius"/>
    </source>
</evidence>
<gene>
    <name evidence="8" type="primary">zgc:153018</name>
</gene>
<feature type="transmembrane region" description="Helical" evidence="7">
    <location>
        <begin position="77"/>
        <end position="99"/>
    </location>
</feature>
<keyword evidence="9" id="KW-1185">Reference proteome</keyword>
<keyword evidence="4 7" id="KW-0472">Membrane</keyword>
<sequence>MELERVILVSQCFSYILSVLGGLLVVIPLALNGSHFKGRCLLFTQGFWKQENGTGADEINSSMEDSIASPRLVVQQWGPLAACQFTTFVAVFTVLFGAVQTWRSLFYLHKGHDDTFFSAFLTLLLSISFFVLAVVASMLVTIGFQSWCRTVTDQGGLLISHSCEDAQYTNLQLDVDTSAFYTQFGIAQFGLWCISVLWISLAILSFLKVYRNYKHQELGHCLAREKELLLDRSCRTRVSSPQKQQQEEEQRRAPSVFI</sequence>
<feature type="transmembrane region" description="Helical" evidence="7">
    <location>
        <begin position="186"/>
        <end position="207"/>
    </location>
</feature>
<feature type="transmembrane region" description="Helical" evidence="7">
    <location>
        <begin position="12"/>
        <end position="31"/>
    </location>
</feature>
<evidence type="ECO:0000256" key="1">
    <source>
        <dbReference type="ARBA" id="ARBA00004141"/>
    </source>
</evidence>
<evidence type="ECO:0000313" key="9">
    <source>
        <dbReference type="Proteomes" id="UP000694620"/>
    </source>
</evidence>
<dbReference type="OrthoDB" id="6423876at2759"/>
<organism evidence="8 9">
    <name type="scientific">Erpetoichthys calabaricus</name>
    <name type="common">Rope fish</name>
    <name type="synonym">Calamoichthys calabaricus</name>
    <dbReference type="NCBI Taxonomy" id="27687"/>
    <lineage>
        <taxon>Eukaryota</taxon>
        <taxon>Metazoa</taxon>
        <taxon>Chordata</taxon>
        <taxon>Craniata</taxon>
        <taxon>Vertebrata</taxon>
        <taxon>Euteleostomi</taxon>
        <taxon>Actinopterygii</taxon>
        <taxon>Polypteriformes</taxon>
        <taxon>Polypteridae</taxon>
        <taxon>Erpetoichthys</taxon>
    </lineage>
</organism>
<evidence type="ECO:0000256" key="4">
    <source>
        <dbReference type="ARBA" id="ARBA00023136"/>
    </source>
</evidence>
<dbReference type="GeneID" id="114657936"/>
<feature type="transmembrane region" description="Helical" evidence="7">
    <location>
        <begin position="120"/>
        <end position="144"/>
    </location>
</feature>
<protein>
    <submittedName>
        <fullName evidence="8">Zgc:153018</fullName>
    </submittedName>
</protein>
<dbReference type="GeneTree" id="ENSGT00510000048283"/>
<dbReference type="Ensembl" id="ENSECRT00000015983.1">
    <property type="protein sequence ID" value="ENSECRP00000015704.1"/>
    <property type="gene ID" value="ENSECRG00000010485.1"/>
</dbReference>
<name>A0A8C4SEL1_ERPCA</name>
<keyword evidence="2 7" id="KW-0812">Transmembrane</keyword>
<dbReference type="AlphaFoldDB" id="A0A8C4SEL1"/>
<dbReference type="InterPro" id="IPR059010">
    <property type="entry name" value="TMEM179-179B"/>
</dbReference>
<dbReference type="PANTHER" id="PTHR31872:SF6">
    <property type="entry name" value="TRANSMEMBRANE PROTEIN 179"/>
    <property type="match status" value="1"/>
</dbReference>
<dbReference type="Pfam" id="PF26158">
    <property type="entry name" value="Claudin_TMEM179-179B"/>
    <property type="match status" value="1"/>
</dbReference>
<comment type="subcellular location">
    <subcellularLocation>
        <location evidence="1">Membrane</location>
        <topology evidence="1">Multi-pass membrane protein</topology>
    </subcellularLocation>
</comment>
<reference evidence="8" key="3">
    <citation type="submission" date="2025-09" db="UniProtKB">
        <authorList>
            <consortium name="Ensembl"/>
        </authorList>
    </citation>
    <scope>IDENTIFICATION</scope>
</reference>
<reference evidence="8" key="2">
    <citation type="submission" date="2025-08" db="UniProtKB">
        <authorList>
            <consortium name="Ensembl"/>
        </authorList>
    </citation>
    <scope>IDENTIFICATION</scope>
</reference>
<evidence type="ECO:0000256" key="6">
    <source>
        <dbReference type="SAM" id="MobiDB-lite"/>
    </source>
</evidence>
<dbReference type="Proteomes" id="UP000694620">
    <property type="component" value="Chromosome 1"/>
</dbReference>
<evidence type="ECO:0000256" key="3">
    <source>
        <dbReference type="ARBA" id="ARBA00022989"/>
    </source>
</evidence>
<reference evidence="8" key="1">
    <citation type="submission" date="2021-06" db="EMBL/GenBank/DDBJ databases">
        <authorList>
            <consortium name="Wellcome Sanger Institute Data Sharing"/>
        </authorList>
    </citation>
    <scope>NUCLEOTIDE SEQUENCE [LARGE SCALE GENOMIC DNA]</scope>
</reference>
<dbReference type="InterPro" id="IPR029673">
    <property type="entry name" value="TMEM179"/>
</dbReference>
<dbReference type="RefSeq" id="XP_028665752.1">
    <property type="nucleotide sequence ID" value="XM_028809919.2"/>
</dbReference>
<evidence type="ECO:0000313" key="8">
    <source>
        <dbReference type="Ensembl" id="ENSECRP00000015704.1"/>
    </source>
</evidence>
<dbReference type="PANTHER" id="PTHR31872">
    <property type="entry name" value="TRANSMEMBRANE PROTEIN 179"/>
    <property type="match status" value="1"/>
</dbReference>
<evidence type="ECO:0000256" key="2">
    <source>
        <dbReference type="ARBA" id="ARBA00022692"/>
    </source>
</evidence>
<accession>A0A8C4SEL1</accession>
<comment type="similarity">
    <text evidence="5">Belongs to the TMEM179 family.</text>
</comment>
<feature type="region of interest" description="Disordered" evidence="6">
    <location>
        <begin position="239"/>
        <end position="258"/>
    </location>
</feature>
<evidence type="ECO:0000256" key="5">
    <source>
        <dbReference type="ARBA" id="ARBA00093776"/>
    </source>
</evidence>
<keyword evidence="3 7" id="KW-1133">Transmembrane helix</keyword>
<proteinExistence type="inferred from homology"/>